<accession>A0ABM1A7B6</accession>
<dbReference type="Proteomes" id="UP000694888">
    <property type="component" value="Unplaced"/>
</dbReference>
<reference evidence="2" key="1">
    <citation type="submission" date="2025-08" db="UniProtKB">
        <authorList>
            <consortium name="RefSeq"/>
        </authorList>
    </citation>
    <scope>IDENTIFICATION</scope>
</reference>
<dbReference type="RefSeq" id="XP_012942246.1">
    <property type="nucleotide sequence ID" value="XM_013086792.2"/>
</dbReference>
<keyword evidence="1" id="KW-1185">Reference proteome</keyword>
<dbReference type="GeneID" id="101856393"/>
<name>A0ABM1A7B6_APLCA</name>
<proteinExistence type="predicted"/>
<sequence>MKPKLLEEKSTKWQRLVSRMKGLVCRLPADRRGRYSLVGPSSDDSSSRDCSCCDICDEVALNTSSNRNSEEVGAAGGGCGQRPRGHVNTFLDVLDSEGLLEFCDPISRRAVLSIGFGFSNSELLALSSRFVDEQRYQESLAQLDTPRQAQYERVFSQQYPLEPLVDGLPETVWLAWLEPSLSVLAHLNAIKRRKSNLSRRKSAMITMDSTSACHGDCEITPFLFRPDLPHGRQLRLMRDQFLALEALLDGHVRRRTGTIQRAPLHEVQAGSHPRFSAPNPDTRHRRRLRQFQPYPALQRDTLLSEYQRAVQALGHSD</sequence>
<gene>
    <name evidence="2" type="primary">LOC101856393</name>
</gene>
<organism evidence="1 2">
    <name type="scientific">Aplysia californica</name>
    <name type="common">California sea hare</name>
    <dbReference type="NCBI Taxonomy" id="6500"/>
    <lineage>
        <taxon>Eukaryota</taxon>
        <taxon>Metazoa</taxon>
        <taxon>Spiralia</taxon>
        <taxon>Lophotrochozoa</taxon>
        <taxon>Mollusca</taxon>
        <taxon>Gastropoda</taxon>
        <taxon>Heterobranchia</taxon>
        <taxon>Euthyneura</taxon>
        <taxon>Tectipleura</taxon>
        <taxon>Aplysiida</taxon>
        <taxon>Aplysioidea</taxon>
        <taxon>Aplysiidae</taxon>
        <taxon>Aplysia</taxon>
    </lineage>
</organism>
<evidence type="ECO:0000313" key="1">
    <source>
        <dbReference type="Proteomes" id="UP000694888"/>
    </source>
</evidence>
<protein>
    <submittedName>
        <fullName evidence="2">Uncharacterized protein LOC101856393</fullName>
    </submittedName>
</protein>
<evidence type="ECO:0000313" key="2">
    <source>
        <dbReference type="RefSeq" id="XP_012942246.1"/>
    </source>
</evidence>